<organism evidence="1 2">
    <name type="scientific">Stephania japonica</name>
    <dbReference type="NCBI Taxonomy" id="461633"/>
    <lineage>
        <taxon>Eukaryota</taxon>
        <taxon>Viridiplantae</taxon>
        <taxon>Streptophyta</taxon>
        <taxon>Embryophyta</taxon>
        <taxon>Tracheophyta</taxon>
        <taxon>Spermatophyta</taxon>
        <taxon>Magnoliopsida</taxon>
        <taxon>Ranunculales</taxon>
        <taxon>Menispermaceae</taxon>
        <taxon>Menispermoideae</taxon>
        <taxon>Cissampelideae</taxon>
        <taxon>Stephania</taxon>
    </lineage>
</organism>
<sequence>MLKEGIGEEMDSLVRVRTNKLQFPPTHNVENLVNHLTHTNTTNLPALYEVYANLLFLEAASPYFTEALRILGQYWSSGG</sequence>
<dbReference type="Proteomes" id="UP001417504">
    <property type="component" value="Unassembled WGS sequence"/>
</dbReference>
<accession>A0AAP0E7T7</accession>
<proteinExistence type="predicted"/>
<keyword evidence="2" id="KW-1185">Reference proteome</keyword>
<dbReference type="AlphaFoldDB" id="A0AAP0E7T7"/>
<dbReference type="EMBL" id="JBBNAE010000011">
    <property type="protein sequence ID" value="KAK9085937.1"/>
    <property type="molecule type" value="Genomic_DNA"/>
</dbReference>
<evidence type="ECO:0000313" key="1">
    <source>
        <dbReference type="EMBL" id="KAK9085937.1"/>
    </source>
</evidence>
<reference evidence="1 2" key="1">
    <citation type="submission" date="2024-01" db="EMBL/GenBank/DDBJ databases">
        <title>Genome assemblies of Stephania.</title>
        <authorList>
            <person name="Yang L."/>
        </authorList>
    </citation>
    <scope>NUCLEOTIDE SEQUENCE [LARGE SCALE GENOMIC DNA]</scope>
    <source>
        <strain evidence="1">QJT</strain>
        <tissue evidence="1">Leaf</tissue>
    </source>
</reference>
<protein>
    <submittedName>
        <fullName evidence="1">Uncharacterized protein</fullName>
    </submittedName>
</protein>
<comment type="caution">
    <text evidence="1">The sequence shown here is derived from an EMBL/GenBank/DDBJ whole genome shotgun (WGS) entry which is preliminary data.</text>
</comment>
<evidence type="ECO:0000313" key="2">
    <source>
        <dbReference type="Proteomes" id="UP001417504"/>
    </source>
</evidence>
<gene>
    <name evidence="1" type="ORF">Sjap_026348</name>
</gene>
<name>A0AAP0E7T7_9MAGN</name>